<feature type="binding site" evidence="6">
    <location>
        <begin position="135"/>
        <end position="138"/>
    </location>
    <ligand>
        <name>carbamoyl phosphate</name>
        <dbReference type="ChEBI" id="CHEBI:58228"/>
    </ligand>
</feature>
<dbReference type="AlphaFoldDB" id="A0A831W7X6"/>
<evidence type="ECO:0000256" key="1">
    <source>
        <dbReference type="ARBA" id="ARBA00004975"/>
    </source>
</evidence>
<comment type="pathway">
    <text evidence="1">Amino-acid biosynthesis; L-arginine biosynthesis; L-arginine from L-ornithine and carbamoyl phosphate: step 1/3.</text>
</comment>
<feature type="binding site" evidence="6">
    <location>
        <begin position="263"/>
        <end position="264"/>
    </location>
    <ligand>
        <name>carbamoyl phosphate</name>
        <dbReference type="ChEBI" id="CHEBI:58228"/>
    </ligand>
</feature>
<evidence type="ECO:0000313" key="9">
    <source>
        <dbReference type="EMBL" id="HEB97011.1"/>
    </source>
</evidence>
<dbReference type="InterPro" id="IPR006130">
    <property type="entry name" value="Asp/Orn_carbamoylTrfase"/>
</dbReference>
<evidence type="ECO:0000256" key="5">
    <source>
        <dbReference type="ARBA" id="ARBA00048772"/>
    </source>
</evidence>
<sequence>MDNDPTPRHFLSLLDLSTEELTRLLHRAVELKRTLHAGERHEPLNGRTLAMVFEKSSTRTRVSFETGMTQLGGHALFLSSRDTQLGRGEPIEDSARVLSRMVDCVMIRTFAHDTVERFAAHSRVPVINGLTDLLHPCQLLADMQTYLEHRGDIAGRTVAWIGDGNNMCHSYINAARRFGFRLHIACPEGYDPDPAILEPAADHCRILRDPREAAAGADLVVTDVWASMGQEEEQQKREHAFAGYQVDDTVMAAADGDALFMHCLPAHRGEEVSASVIDGPHSVVWDEAENRLHAQKALLEMLIVGW</sequence>
<comment type="catalytic activity">
    <reaction evidence="5 6">
        <text>carbamoyl phosphate + L-ornithine = L-citrulline + phosphate + H(+)</text>
        <dbReference type="Rhea" id="RHEA:19513"/>
        <dbReference type="ChEBI" id="CHEBI:15378"/>
        <dbReference type="ChEBI" id="CHEBI:43474"/>
        <dbReference type="ChEBI" id="CHEBI:46911"/>
        <dbReference type="ChEBI" id="CHEBI:57743"/>
        <dbReference type="ChEBI" id="CHEBI:58228"/>
        <dbReference type="EC" id="2.1.3.3"/>
    </reaction>
</comment>
<accession>A0A831W7X6</accession>
<feature type="binding site" evidence="6">
    <location>
        <position position="84"/>
    </location>
    <ligand>
        <name>carbamoyl phosphate</name>
        <dbReference type="ChEBI" id="CHEBI:58228"/>
    </ligand>
</feature>
<evidence type="ECO:0000256" key="3">
    <source>
        <dbReference type="ARBA" id="ARBA00013007"/>
    </source>
</evidence>
<feature type="domain" description="Aspartate/ornithine carbamoyltransferase Asp/Orn-binding" evidence="7">
    <location>
        <begin position="155"/>
        <end position="301"/>
    </location>
</feature>
<dbReference type="PANTHER" id="PTHR45753:SF3">
    <property type="entry name" value="ORNITHINE TRANSCARBAMYLASE, MITOCHONDRIAL"/>
    <property type="match status" value="1"/>
</dbReference>
<evidence type="ECO:0000259" key="7">
    <source>
        <dbReference type="Pfam" id="PF00185"/>
    </source>
</evidence>
<dbReference type="PROSITE" id="PS00097">
    <property type="entry name" value="CARBAMOYLTRANSFERASE"/>
    <property type="match status" value="1"/>
</dbReference>
<name>A0A831W7X6_9GAMM</name>
<dbReference type="FunFam" id="3.40.50.1370:FF:000008">
    <property type="entry name" value="Ornithine carbamoyltransferase"/>
    <property type="match status" value="1"/>
</dbReference>
<dbReference type="GO" id="GO:0016597">
    <property type="term" value="F:amino acid binding"/>
    <property type="evidence" value="ECO:0007669"/>
    <property type="project" value="InterPro"/>
</dbReference>
<keyword evidence="4 6" id="KW-0808">Transferase</keyword>
<dbReference type="InterPro" id="IPR024904">
    <property type="entry name" value="OTCase_ArgI"/>
</dbReference>
<dbReference type="SUPFAM" id="SSF53671">
    <property type="entry name" value="Aspartate/ornithine carbamoyltransferase"/>
    <property type="match status" value="1"/>
</dbReference>
<dbReference type="InterPro" id="IPR002292">
    <property type="entry name" value="Orn/put_carbamltrans"/>
</dbReference>
<dbReference type="InterPro" id="IPR006132">
    <property type="entry name" value="Asp/Orn_carbamoyltranf_P-bd"/>
</dbReference>
<dbReference type="EMBL" id="DRKP01000137">
    <property type="protein sequence ID" value="HEB97011.1"/>
    <property type="molecule type" value="Genomic_DNA"/>
</dbReference>
<dbReference type="GO" id="GO:0019240">
    <property type="term" value="P:citrulline biosynthetic process"/>
    <property type="evidence" value="ECO:0007669"/>
    <property type="project" value="TreeGrafter"/>
</dbReference>
<dbReference type="PRINTS" id="PR00102">
    <property type="entry name" value="OTCASE"/>
</dbReference>
<comment type="subcellular location">
    <subcellularLocation>
        <location evidence="6">Cytoplasm</location>
    </subcellularLocation>
</comment>
<feature type="binding site" evidence="6">
    <location>
        <position position="108"/>
    </location>
    <ligand>
        <name>carbamoyl phosphate</name>
        <dbReference type="ChEBI" id="CHEBI:58228"/>
    </ligand>
</feature>
<dbReference type="Gene3D" id="3.40.50.1370">
    <property type="entry name" value="Aspartate/ornithine carbamoyltransferase"/>
    <property type="match status" value="2"/>
</dbReference>
<dbReference type="GO" id="GO:0004585">
    <property type="term" value="F:ornithine carbamoyltransferase activity"/>
    <property type="evidence" value="ECO:0007669"/>
    <property type="project" value="UniProtKB-UniRule"/>
</dbReference>
<comment type="similarity">
    <text evidence="2 6">Belongs to the aspartate/ornithine carbamoyltransferase superfamily. OTCase family.</text>
</comment>
<feature type="domain" description="Aspartate/ornithine carbamoyltransferase carbamoyl-P binding" evidence="8">
    <location>
        <begin position="8"/>
        <end position="147"/>
    </location>
</feature>
<dbReference type="Proteomes" id="UP000886251">
    <property type="component" value="Unassembled WGS sequence"/>
</dbReference>
<dbReference type="EC" id="2.1.3.3" evidence="3 6"/>
<reference evidence="9" key="1">
    <citation type="journal article" date="2020" name="mSystems">
        <title>Genome- and Community-Level Interaction Insights into Carbon Utilization and Element Cycling Functions of Hydrothermarchaeota in Hydrothermal Sediment.</title>
        <authorList>
            <person name="Zhou Z."/>
            <person name="Liu Y."/>
            <person name="Xu W."/>
            <person name="Pan J."/>
            <person name="Luo Z.H."/>
            <person name="Li M."/>
        </authorList>
    </citation>
    <scope>NUCLEOTIDE SEQUENCE [LARGE SCALE GENOMIC DNA]</scope>
    <source>
        <strain evidence="9">HyVt-443</strain>
    </source>
</reference>
<feature type="binding site" evidence="6">
    <location>
        <position position="166"/>
    </location>
    <ligand>
        <name>L-ornithine</name>
        <dbReference type="ChEBI" id="CHEBI:46911"/>
    </ligand>
</feature>
<dbReference type="InterPro" id="IPR006131">
    <property type="entry name" value="Asp_carbamoyltransf_Asp/Orn-bd"/>
</dbReference>
<organism evidence="9">
    <name type="scientific">Sedimenticola thiotaurini</name>
    <dbReference type="NCBI Taxonomy" id="1543721"/>
    <lineage>
        <taxon>Bacteria</taxon>
        <taxon>Pseudomonadati</taxon>
        <taxon>Pseudomonadota</taxon>
        <taxon>Gammaproteobacteria</taxon>
        <taxon>Chromatiales</taxon>
        <taxon>Sedimenticolaceae</taxon>
        <taxon>Sedimenticola</taxon>
    </lineage>
</organism>
<dbReference type="NCBIfam" id="TIGR00658">
    <property type="entry name" value="orni_carb_tr"/>
    <property type="match status" value="1"/>
</dbReference>
<dbReference type="Pfam" id="PF00185">
    <property type="entry name" value="OTCace"/>
    <property type="match status" value="1"/>
</dbReference>
<protein>
    <recommendedName>
        <fullName evidence="3 6">Ornithine carbamoyltransferase</fullName>
        <shortName evidence="6">OTCase</shortName>
        <ecNumber evidence="3 6">2.1.3.3</ecNumber>
    </recommendedName>
</protein>
<feature type="binding site" evidence="6">
    <location>
        <position position="291"/>
    </location>
    <ligand>
        <name>carbamoyl phosphate</name>
        <dbReference type="ChEBI" id="CHEBI:58228"/>
    </ligand>
</feature>
<feature type="binding site" evidence="6">
    <location>
        <position position="223"/>
    </location>
    <ligand>
        <name>L-ornithine</name>
        <dbReference type="ChEBI" id="CHEBI:46911"/>
    </ligand>
</feature>
<comment type="caution">
    <text evidence="9">The sequence shown here is derived from an EMBL/GenBank/DDBJ whole genome shotgun (WGS) entry which is preliminary data.</text>
</comment>
<evidence type="ECO:0000256" key="2">
    <source>
        <dbReference type="ARBA" id="ARBA00007805"/>
    </source>
</evidence>
<gene>
    <name evidence="9" type="primary">argF</name>
    <name evidence="9" type="ORF">ENI96_11345</name>
</gene>
<keyword evidence="6" id="KW-0963">Cytoplasm</keyword>
<dbReference type="GO" id="GO:0005737">
    <property type="term" value="C:cytoplasm"/>
    <property type="evidence" value="ECO:0007669"/>
    <property type="project" value="UniProtKB-SubCell"/>
</dbReference>
<dbReference type="InterPro" id="IPR036901">
    <property type="entry name" value="Asp/Orn_carbamoylTrfase_sf"/>
</dbReference>
<dbReference type="PRINTS" id="PR00100">
    <property type="entry name" value="AOTCASE"/>
</dbReference>
<evidence type="ECO:0000256" key="6">
    <source>
        <dbReference type="HAMAP-Rule" id="MF_01109"/>
    </source>
</evidence>
<dbReference type="PANTHER" id="PTHR45753">
    <property type="entry name" value="ORNITHINE CARBAMOYLTRANSFERASE, MITOCHONDRIAL"/>
    <property type="match status" value="1"/>
</dbReference>
<evidence type="ECO:0000256" key="4">
    <source>
        <dbReference type="ARBA" id="ARBA00022679"/>
    </source>
</evidence>
<dbReference type="NCBIfam" id="NF001986">
    <property type="entry name" value="PRK00779.1"/>
    <property type="match status" value="1"/>
</dbReference>
<dbReference type="GO" id="GO:0042450">
    <property type="term" value="P:L-arginine biosynthetic process via ornithine"/>
    <property type="evidence" value="ECO:0007669"/>
    <property type="project" value="UniProtKB-UniRule"/>
</dbReference>
<evidence type="ECO:0000259" key="8">
    <source>
        <dbReference type="Pfam" id="PF02729"/>
    </source>
</evidence>
<dbReference type="HAMAP" id="MF_01109">
    <property type="entry name" value="OTCase"/>
    <property type="match status" value="1"/>
</dbReference>
<dbReference type="Pfam" id="PF02729">
    <property type="entry name" value="OTCace_N"/>
    <property type="match status" value="1"/>
</dbReference>
<feature type="binding site" evidence="6">
    <location>
        <begin position="57"/>
        <end position="60"/>
    </location>
    <ligand>
        <name>carbamoyl phosphate</name>
        <dbReference type="ChEBI" id="CHEBI:58228"/>
    </ligand>
</feature>
<proteinExistence type="inferred from homology"/>
<feature type="binding site" evidence="6">
    <location>
        <begin position="227"/>
        <end position="228"/>
    </location>
    <ligand>
        <name>L-ornithine</name>
        <dbReference type="ChEBI" id="CHEBI:46911"/>
    </ligand>
</feature>